<dbReference type="InterPro" id="IPR036322">
    <property type="entry name" value="WD40_repeat_dom_sf"/>
</dbReference>
<dbReference type="InterPro" id="IPR056550">
    <property type="entry name" value="NOL10_2nd"/>
</dbReference>
<feature type="domain" description="Nucleolar protein 10-like N-terminal" evidence="9">
    <location>
        <begin position="1"/>
        <end position="397"/>
    </location>
</feature>
<dbReference type="InterPro" id="IPR040382">
    <property type="entry name" value="NOL10/Enp2"/>
</dbReference>
<keyword evidence="11" id="KW-1185">Reference proteome</keyword>
<feature type="region of interest" description="Disordered" evidence="6">
    <location>
        <begin position="579"/>
        <end position="738"/>
    </location>
</feature>
<dbReference type="PANTHER" id="PTHR14927:SF0">
    <property type="entry name" value="NUCLEOLAR PROTEIN 10"/>
    <property type="match status" value="1"/>
</dbReference>
<name>A0A6A6UGH1_9PEZI</name>
<gene>
    <name evidence="10" type="ORF">BT63DRAFT_371988</name>
</gene>
<dbReference type="Pfam" id="PF08159">
    <property type="entry name" value="NUC153"/>
    <property type="match status" value="1"/>
</dbReference>
<dbReference type="InterPro" id="IPR015943">
    <property type="entry name" value="WD40/YVTN_repeat-like_dom_sf"/>
</dbReference>
<dbReference type="Gene3D" id="2.130.10.10">
    <property type="entry name" value="YVTN repeat-like/Quinoprotein amine dehydrogenase"/>
    <property type="match status" value="1"/>
</dbReference>
<proteinExistence type="inferred from homology"/>
<evidence type="ECO:0000259" key="8">
    <source>
        <dbReference type="Pfam" id="PF23097"/>
    </source>
</evidence>
<protein>
    <submittedName>
        <fullName evidence="10">Uncharacterized protein</fullName>
    </submittedName>
</protein>
<keyword evidence="4" id="KW-0677">Repeat</keyword>
<dbReference type="InterPro" id="IPR012580">
    <property type="entry name" value="NUC153"/>
</dbReference>
<feature type="domain" description="Nucleolar protein 10-like second" evidence="8">
    <location>
        <begin position="412"/>
        <end position="460"/>
    </location>
</feature>
<dbReference type="SUPFAM" id="SSF50978">
    <property type="entry name" value="WD40 repeat-like"/>
    <property type="match status" value="1"/>
</dbReference>
<evidence type="ECO:0000259" key="7">
    <source>
        <dbReference type="Pfam" id="PF08159"/>
    </source>
</evidence>
<dbReference type="GO" id="GO:0032040">
    <property type="term" value="C:small-subunit processome"/>
    <property type="evidence" value="ECO:0007669"/>
    <property type="project" value="TreeGrafter"/>
</dbReference>
<evidence type="ECO:0000256" key="1">
    <source>
        <dbReference type="ARBA" id="ARBA00004604"/>
    </source>
</evidence>
<accession>A0A6A6UGH1</accession>
<feature type="region of interest" description="Disordered" evidence="6">
    <location>
        <begin position="506"/>
        <end position="554"/>
    </location>
</feature>
<evidence type="ECO:0000256" key="2">
    <source>
        <dbReference type="ARBA" id="ARBA00005264"/>
    </source>
</evidence>
<feature type="compositionally biased region" description="Basic and acidic residues" evidence="6">
    <location>
        <begin position="703"/>
        <end position="713"/>
    </location>
</feature>
<dbReference type="PANTHER" id="PTHR14927">
    <property type="entry name" value="NUCLEOLAR PROTEIN 10"/>
    <property type="match status" value="1"/>
</dbReference>
<sequence length="738" mass="82867">MNVTTHTGVPVYTISGSSTSRELPDWLIRKRKRSLKSDPEFANRVELLQDFEFPGASSCVRVSEDGNWVLSTGTYKPQIRAHYLPNLALSYARHTDALNLKFVLLSQDYSKSIHLQTDRYIEFHTPGGCHHKLRIPRYGRDIVYNRRDAETLVPAVGVNENGNGEVYRLNLELGRFMKPYEIDVGGDDMLTPGGGALQGGINTGAVNCAAVAEHSHNLMAFGTSIGTVEFWDSRSNSRPGILAVPSSIADNSTPQVTALQFQQNGLIFAAGDSSGMTYLYDLRSPIPLRKKDQGYGFPIRNLIFLESSSKSRARTVENKILSADRHMIKIWDRETSENWTSVEPAVDLNHVEWCPDTGMLLTANEGRQQHAFFIPQLGPAPKWCSFLDNIVEEMAEDANDPNAYGVRGGGEIYDNYKFLTTPQLQQLNIDHLVGRTSLLRPYMHGFFVSQKLYEEASMISNPNLWEEQRSKSVKAKIEKERESRIRGRKKSQVKLNRKLAERILDREEKHDRKKAQRVLAKGGDEEDDMEVDVEEPTQPEQTEEKKPRKNLLTDPRFAALFQDEAFEIDENSKEFFMRNPSTKVDAPANLPKGLTAVDEEMIDKMNGASDSEDEGDSEGDSDGSSEAELKSHYNKTGAAQKPFEKSISTPAMRISKTGARPVNNLKNQSFGSRLSKHSDKSRPSKVVNKTVVGERQISFTPRQSEKQQQHQESAESNPTTSKSKKDRRSASGNVFRGM</sequence>
<dbReference type="Proteomes" id="UP000799302">
    <property type="component" value="Unassembled WGS sequence"/>
</dbReference>
<dbReference type="Pfam" id="PF23097">
    <property type="entry name" value="NOL10_2nd"/>
    <property type="match status" value="1"/>
</dbReference>
<dbReference type="InterPro" id="IPR056551">
    <property type="entry name" value="Beta-prop_NOL10_N"/>
</dbReference>
<evidence type="ECO:0000259" key="9">
    <source>
        <dbReference type="Pfam" id="PF23098"/>
    </source>
</evidence>
<comment type="subcellular location">
    <subcellularLocation>
        <location evidence="1">Nucleus</location>
        <location evidence="1">Nucleolus</location>
    </subcellularLocation>
</comment>
<keyword evidence="3" id="KW-0853">WD repeat</keyword>
<dbReference type="GO" id="GO:0000462">
    <property type="term" value="P:maturation of SSU-rRNA from tricistronic rRNA transcript (SSU-rRNA, 5.8S rRNA, LSU-rRNA)"/>
    <property type="evidence" value="ECO:0007669"/>
    <property type="project" value="TreeGrafter"/>
</dbReference>
<dbReference type="Pfam" id="PF23098">
    <property type="entry name" value="Beta-prop_NOL10_N"/>
    <property type="match status" value="1"/>
</dbReference>
<dbReference type="AlphaFoldDB" id="A0A6A6UGH1"/>
<evidence type="ECO:0000313" key="10">
    <source>
        <dbReference type="EMBL" id="KAF2669984.1"/>
    </source>
</evidence>
<feature type="compositionally biased region" description="Acidic residues" evidence="6">
    <location>
        <begin position="610"/>
        <end position="625"/>
    </location>
</feature>
<organism evidence="10 11">
    <name type="scientific">Microthyrium microscopicum</name>
    <dbReference type="NCBI Taxonomy" id="703497"/>
    <lineage>
        <taxon>Eukaryota</taxon>
        <taxon>Fungi</taxon>
        <taxon>Dikarya</taxon>
        <taxon>Ascomycota</taxon>
        <taxon>Pezizomycotina</taxon>
        <taxon>Dothideomycetes</taxon>
        <taxon>Dothideomycetes incertae sedis</taxon>
        <taxon>Microthyriales</taxon>
        <taxon>Microthyriaceae</taxon>
        <taxon>Microthyrium</taxon>
    </lineage>
</organism>
<reference evidence="10" key="1">
    <citation type="journal article" date="2020" name="Stud. Mycol.">
        <title>101 Dothideomycetes genomes: a test case for predicting lifestyles and emergence of pathogens.</title>
        <authorList>
            <person name="Haridas S."/>
            <person name="Albert R."/>
            <person name="Binder M."/>
            <person name="Bloem J."/>
            <person name="Labutti K."/>
            <person name="Salamov A."/>
            <person name="Andreopoulos B."/>
            <person name="Baker S."/>
            <person name="Barry K."/>
            <person name="Bills G."/>
            <person name="Bluhm B."/>
            <person name="Cannon C."/>
            <person name="Castanera R."/>
            <person name="Culley D."/>
            <person name="Daum C."/>
            <person name="Ezra D."/>
            <person name="Gonzalez J."/>
            <person name="Henrissat B."/>
            <person name="Kuo A."/>
            <person name="Liang C."/>
            <person name="Lipzen A."/>
            <person name="Lutzoni F."/>
            <person name="Magnuson J."/>
            <person name="Mondo S."/>
            <person name="Nolan M."/>
            <person name="Ohm R."/>
            <person name="Pangilinan J."/>
            <person name="Park H.-J."/>
            <person name="Ramirez L."/>
            <person name="Alfaro M."/>
            <person name="Sun H."/>
            <person name="Tritt A."/>
            <person name="Yoshinaga Y."/>
            <person name="Zwiers L.-H."/>
            <person name="Turgeon B."/>
            <person name="Goodwin S."/>
            <person name="Spatafora J."/>
            <person name="Crous P."/>
            <person name="Grigoriev I."/>
        </authorList>
    </citation>
    <scope>NUCLEOTIDE SEQUENCE</scope>
    <source>
        <strain evidence="10">CBS 115976</strain>
    </source>
</reference>
<dbReference type="OrthoDB" id="273340at2759"/>
<feature type="domain" description="NUC153" evidence="7">
    <location>
        <begin position="554"/>
        <end position="582"/>
    </location>
</feature>
<keyword evidence="5" id="KW-0539">Nucleus</keyword>
<evidence type="ECO:0000256" key="6">
    <source>
        <dbReference type="SAM" id="MobiDB-lite"/>
    </source>
</evidence>
<evidence type="ECO:0000313" key="11">
    <source>
        <dbReference type="Proteomes" id="UP000799302"/>
    </source>
</evidence>
<evidence type="ECO:0000256" key="4">
    <source>
        <dbReference type="ARBA" id="ARBA00022737"/>
    </source>
</evidence>
<comment type="similarity">
    <text evidence="2">Belongs to the WD repeat NOL10/ENP2 family.</text>
</comment>
<dbReference type="GO" id="GO:0030686">
    <property type="term" value="C:90S preribosome"/>
    <property type="evidence" value="ECO:0007669"/>
    <property type="project" value="TreeGrafter"/>
</dbReference>
<feature type="compositionally biased region" description="Acidic residues" evidence="6">
    <location>
        <begin position="524"/>
        <end position="537"/>
    </location>
</feature>
<dbReference type="EMBL" id="MU004234">
    <property type="protein sequence ID" value="KAF2669984.1"/>
    <property type="molecule type" value="Genomic_DNA"/>
</dbReference>
<evidence type="ECO:0000256" key="3">
    <source>
        <dbReference type="ARBA" id="ARBA00022574"/>
    </source>
</evidence>
<evidence type="ECO:0000256" key="5">
    <source>
        <dbReference type="ARBA" id="ARBA00023242"/>
    </source>
</evidence>